<dbReference type="Gene3D" id="3.40.50.300">
    <property type="entry name" value="P-loop containing nucleotide triphosphate hydrolases"/>
    <property type="match status" value="1"/>
</dbReference>
<dbReference type="Pfam" id="PF13614">
    <property type="entry name" value="AAA_31"/>
    <property type="match status" value="1"/>
</dbReference>
<evidence type="ECO:0000259" key="1">
    <source>
        <dbReference type="Pfam" id="PF13614"/>
    </source>
</evidence>
<dbReference type="InterPro" id="IPR025669">
    <property type="entry name" value="AAA_dom"/>
</dbReference>
<reference evidence="2" key="1">
    <citation type="submission" date="2016-03" db="EMBL/GenBank/DDBJ databases">
        <authorList>
            <person name="Ploux O."/>
        </authorList>
    </citation>
    <scope>NUCLEOTIDE SEQUENCE</scope>
    <source>
        <strain evidence="2">UC10</strain>
    </source>
</reference>
<accession>A0A1Y5PKX4</accession>
<sequence>MTMNGPARAILVANQKGGVGKSTTVAAVAEMIAAGGRRGYRVLVVDGDPQANVTVEDLGVDGDKGRSLAQTLQFGAPLAPIRNVRPNLDVIAGGPQVAVVGASAHLMAENGINMTEHLQIQLEALCETESYDLVVIDSGPGDVPLLDTYLSVANYLLIPTRDDQASIGGVARLAQRFWRARKSGALIQLLGVLLFDVNPRAVKRNQEVFAQINEMLEGSGTSPFDITIRSAPAAAVDMRTLHKTAGELVALANDDRRLRLSRLRDKKSPERALWTSDPSALAADYQELVREIVKRLARFESMAAAQAQERVG</sequence>
<dbReference type="AlphaFoldDB" id="A0A1Y5PKX4"/>
<dbReference type="InterPro" id="IPR027417">
    <property type="entry name" value="P-loop_NTPase"/>
</dbReference>
<dbReference type="PANTHER" id="PTHR13696">
    <property type="entry name" value="P-LOOP CONTAINING NUCLEOSIDE TRIPHOSPHATE HYDROLASE"/>
    <property type="match status" value="1"/>
</dbReference>
<proteinExistence type="predicted"/>
<organism evidence="2">
    <name type="scientific">uncultured Mycobacterium sp</name>
    <dbReference type="NCBI Taxonomy" id="171292"/>
    <lineage>
        <taxon>Bacteria</taxon>
        <taxon>Bacillati</taxon>
        <taxon>Actinomycetota</taxon>
        <taxon>Actinomycetes</taxon>
        <taxon>Mycobacteriales</taxon>
        <taxon>Mycobacteriaceae</taxon>
        <taxon>Mycobacterium</taxon>
        <taxon>environmental samples</taxon>
    </lineage>
</organism>
<dbReference type="PANTHER" id="PTHR13696:SF52">
    <property type="entry name" value="PARA FAMILY PROTEIN CT_582"/>
    <property type="match status" value="1"/>
</dbReference>
<evidence type="ECO:0000313" key="2">
    <source>
        <dbReference type="EMBL" id="SBS79387.1"/>
    </source>
</evidence>
<dbReference type="InterPro" id="IPR050678">
    <property type="entry name" value="DNA_Partitioning_ATPase"/>
</dbReference>
<protein>
    <submittedName>
        <fullName evidence="2">Cobyrinic acid a,c-diamide synthase</fullName>
    </submittedName>
</protein>
<dbReference type="EMBL" id="FLQS01000075">
    <property type="protein sequence ID" value="SBS79387.1"/>
    <property type="molecule type" value="Genomic_DNA"/>
</dbReference>
<gene>
    <name evidence="2" type="ORF">MHPYR_770015</name>
</gene>
<dbReference type="CDD" id="cd02042">
    <property type="entry name" value="ParAB_family"/>
    <property type="match status" value="1"/>
</dbReference>
<dbReference type="SUPFAM" id="SSF52540">
    <property type="entry name" value="P-loop containing nucleoside triphosphate hydrolases"/>
    <property type="match status" value="1"/>
</dbReference>
<feature type="domain" description="AAA" evidence="1">
    <location>
        <begin position="8"/>
        <end position="181"/>
    </location>
</feature>
<name>A0A1Y5PKX4_9MYCO</name>